<evidence type="ECO:0000256" key="2">
    <source>
        <dbReference type="SAM" id="SignalP"/>
    </source>
</evidence>
<accession>A0ABU3Y771</accession>
<dbReference type="Proteomes" id="UP001273531">
    <property type="component" value="Unassembled WGS sequence"/>
</dbReference>
<keyword evidence="2" id="KW-0732">Signal</keyword>
<dbReference type="EMBL" id="JAWJEJ010000001">
    <property type="protein sequence ID" value="MDV3457273.1"/>
    <property type="molecule type" value="Genomic_DNA"/>
</dbReference>
<proteinExistence type="predicted"/>
<dbReference type="PANTHER" id="PTHR41339:SF1">
    <property type="entry name" value="SECRETED PROTEIN"/>
    <property type="match status" value="1"/>
</dbReference>
<name>A0ABU3Y771_9SPHN</name>
<sequence length="546" mass="55029">MASYNRLSLALMTSCAALSLAACDGASSVASPGEGAFPPSTPAPTPAPATPTPTPGTAAAACPTGTGQALTDAGVIGAYRICRIPTLVTNLSLPSKAAAPGVAYEINGRVDVGTDRGSQGLIGTAGTLSIGAGAVLFANTTNADNDFLIVNRGSTINAQGTATAPIIFTAEQNLRGTTTEDSQGLWGGVILAGRSPVANCIAGSNDANGTSTTCESVVEGTGNALYGGNAPGDSSGVFQYVQIRYSGTVISPNNELQGLTLAGTGSGTTIDHVQVHNSSDDGIEVFGGTVNLRHLAITGADDDGFDFDVGWRGLVQFLITAQKPGLATTDTYSLEIDSSQSTAGANPEDALPRTWGRIANATLIQTNTSLTNPFAAIRLRGSADLTLVNSILVTPGNCLLTEAGTAARGTVRAADAALQDQGPPRFNSVYFACGTALATQNAVNGQTITTAEQEAFFTSGGSANNIVNGTAAAALVNGIYPGTGPQAFTAANVFNNTQLNPSGSAFLVATNYIGAVSGTTDTWFQGWTCNSNRANFGTTSGACTGL</sequence>
<evidence type="ECO:0008006" key="5">
    <source>
        <dbReference type="Google" id="ProtNLM"/>
    </source>
</evidence>
<evidence type="ECO:0000256" key="1">
    <source>
        <dbReference type="SAM" id="MobiDB-lite"/>
    </source>
</evidence>
<evidence type="ECO:0000313" key="4">
    <source>
        <dbReference type="Proteomes" id="UP001273531"/>
    </source>
</evidence>
<keyword evidence="4" id="KW-1185">Reference proteome</keyword>
<dbReference type="PROSITE" id="PS51257">
    <property type="entry name" value="PROKAR_LIPOPROTEIN"/>
    <property type="match status" value="1"/>
</dbReference>
<evidence type="ECO:0000313" key="3">
    <source>
        <dbReference type="EMBL" id="MDV3457273.1"/>
    </source>
</evidence>
<dbReference type="PANTHER" id="PTHR41339">
    <property type="entry name" value="LIPL48"/>
    <property type="match status" value="1"/>
</dbReference>
<dbReference type="RefSeq" id="WP_317226429.1">
    <property type="nucleotide sequence ID" value="NZ_JAWJEJ010000001.1"/>
</dbReference>
<gene>
    <name evidence="3" type="ORF">RZN05_09790</name>
</gene>
<feature type="chain" id="PRO_5047022883" description="Lipoprotein" evidence="2">
    <location>
        <begin position="22"/>
        <end position="546"/>
    </location>
</feature>
<comment type="caution">
    <text evidence="3">The sequence shown here is derived from an EMBL/GenBank/DDBJ whole genome shotgun (WGS) entry which is preliminary data.</text>
</comment>
<feature type="compositionally biased region" description="Pro residues" evidence="1">
    <location>
        <begin position="39"/>
        <end position="54"/>
    </location>
</feature>
<feature type="signal peptide" evidence="2">
    <location>
        <begin position="1"/>
        <end position="21"/>
    </location>
</feature>
<protein>
    <recommendedName>
        <fullName evidence="5">Lipoprotein</fullName>
    </recommendedName>
</protein>
<organism evidence="3 4">
    <name type="scientific">Sphingomonas agrestis</name>
    <dbReference type="NCBI Taxonomy" id="3080540"/>
    <lineage>
        <taxon>Bacteria</taxon>
        <taxon>Pseudomonadati</taxon>
        <taxon>Pseudomonadota</taxon>
        <taxon>Alphaproteobacteria</taxon>
        <taxon>Sphingomonadales</taxon>
        <taxon>Sphingomonadaceae</taxon>
        <taxon>Sphingomonas</taxon>
    </lineage>
</organism>
<feature type="region of interest" description="Disordered" evidence="1">
    <location>
        <begin position="31"/>
        <end position="60"/>
    </location>
</feature>
<reference evidence="3 4" key="1">
    <citation type="submission" date="2023-10" db="EMBL/GenBank/DDBJ databases">
        <title>Sphingomonas sp. HF-S4 16S ribosomal RNA gene Genome sequencing and assembly.</title>
        <authorList>
            <person name="Lee H."/>
        </authorList>
    </citation>
    <scope>NUCLEOTIDE SEQUENCE [LARGE SCALE GENOMIC DNA]</scope>
    <source>
        <strain evidence="3 4">HF-S4</strain>
    </source>
</reference>